<accession>A0A2A6C6M5</accession>
<gene>
    <name evidence="3" type="primary">WBGene00273276</name>
</gene>
<feature type="region of interest" description="Disordered" evidence="1">
    <location>
        <begin position="230"/>
        <end position="280"/>
    </location>
</feature>
<feature type="compositionally biased region" description="Basic and acidic residues" evidence="1">
    <location>
        <begin position="230"/>
        <end position="247"/>
    </location>
</feature>
<evidence type="ECO:0000256" key="2">
    <source>
        <dbReference type="SAM" id="Phobius"/>
    </source>
</evidence>
<keyword evidence="4" id="KW-1185">Reference proteome</keyword>
<evidence type="ECO:0000313" key="3">
    <source>
        <dbReference type="EnsemblMetazoa" id="PPA34907.1"/>
    </source>
</evidence>
<proteinExistence type="predicted"/>
<feature type="compositionally biased region" description="Low complexity" evidence="1">
    <location>
        <begin position="25"/>
        <end position="42"/>
    </location>
</feature>
<feature type="transmembrane region" description="Helical" evidence="2">
    <location>
        <begin position="83"/>
        <end position="106"/>
    </location>
</feature>
<keyword evidence="2" id="KW-1133">Transmembrane helix</keyword>
<dbReference type="AlphaFoldDB" id="A0A2A6C6M5"/>
<name>A0A2A6C6M5_PRIPA</name>
<keyword evidence="2" id="KW-0472">Membrane</keyword>
<reference evidence="4" key="1">
    <citation type="journal article" date="2008" name="Nat. Genet.">
        <title>The Pristionchus pacificus genome provides a unique perspective on nematode lifestyle and parasitism.</title>
        <authorList>
            <person name="Dieterich C."/>
            <person name="Clifton S.W."/>
            <person name="Schuster L.N."/>
            <person name="Chinwalla A."/>
            <person name="Delehaunty K."/>
            <person name="Dinkelacker I."/>
            <person name="Fulton L."/>
            <person name="Fulton R."/>
            <person name="Godfrey J."/>
            <person name="Minx P."/>
            <person name="Mitreva M."/>
            <person name="Roeseler W."/>
            <person name="Tian H."/>
            <person name="Witte H."/>
            <person name="Yang S.P."/>
            <person name="Wilson R.K."/>
            <person name="Sommer R.J."/>
        </authorList>
    </citation>
    <scope>NUCLEOTIDE SEQUENCE [LARGE SCALE GENOMIC DNA]</scope>
    <source>
        <strain evidence="4">PS312</strain>
    </source>
</reference>
<dbReference type="Proteomes" id="UP000005239">
    <property type="component" value="Unassembled WGS sequence"/>
</dbReference>
<feature type="region of interest" description="Disordered" evidence="1">
    <location>
        <begin position="1"/>
        <end position="43"/>
    </location>
</feature>
<evidence type="ECO:0000313" key="4">
    <source>
        <dbReference type="Proteomes" id="UP000005239"/>
    </source>
</evidence>
<dbReference type="EnsemblMetazoa" id="PPA34907.1">
    <property type="protein sequence ID" value="PPA34907.1"/>
    <property type="gene ID" value="WBGene00273276"/>
</dbReference>
<protein>
    <submittedName>
        <fullName evidence="3">Uncharacterized protein</fullName>
    </submittedName>
</protein>
<organism evidence="3 4">
    <name type="scientific">Pristionchus pacificus</name>
    <name type="common">Parasitic nematode worm</name>
    <dbReference type="NCBI Taxonomy" id="54126"/>
    <lineage>
        <taxon>Eukaryota</taxon>
        <taxon>Metazoa</taxon>
        <taxon>Ecdysozoa</taxon>
        <taxon>Nematoda</taxon>
        <taxon>Chromadorea</taxon>
        <taxon>Rhabditida</taxon>
        <taxon>Rhabditina</taxon>
        <taxon>Diplogasteromorpha</taxon>
        <taxon>Diplogasteroidea</taxon>
        <taxon>Neodiplogasteridae</taxon>
        <taxon>Pristionchus</taxon>
    </lineage>
</organism>
<accession>A0A8R1UN85</accession>
<sequence length="280" mass="31222">MSEEQSDLPGPSNVDTDKLEVTYNPSRPESSFSPLSNSSQAPLILSGTDNQTDNLYTDSPRLSKSSPGYGVCLETHFRTSTRLACCLCGVLLFALVVYVGIFFYFFSSRSSYPITTYAPIAPMAPAAPYCRRRVQEILDRIRTCPRPRHEWRNASLSQKCPLPRAALDCDQAVYTDSSTDVDRALITPEGLLHYTQCRVLLFALVFGEFKSVILEVANHIAGRENRVTPECEGTLRDSGTQRKEPKRAWWSPKKKSSPKVDSSPMKVDASPLRVDSYPAK</sequence>
<evidence type="ECO:0000256" key="1">
    <source>
        <dbReference type="SAM" id="MobiDB-lite"/>
    </source>
</evidence>
<keyword evidence="2" id="KW-0812">Transmembrane</keyword>
<reference evidence="3" key="2">
    <citation type="submission" date="2022-06" db="UniProtKB">
        <authorList>
            <consortium name="EnsemblMetazoa"/>
        </authorList>
    </citation>
    <scope>IDENTIFICATION</scope>
    <source>
        <strain evidence="3">PS312</strain>
    </source>
</reference>